<dbReference type="Pfam" id="PF13669">
    <property type="entry name" value="Glyoxalase_4"/>
    <property type="match status" value="1"/>
</dbReference>
<dbReference type="InterPro" id="IPR029068">
    <property type="entry name" value="Glyas_Bleomycin-R_OHBP_Dase"/>
</dbReference>
<proteinExistence type="predicted"/>
<sequence>MIKRLENVGIVVEDLDATIEFFEHLGLTTQGRGTFEGDWMGRIVGLDDVKLDIAMMRTPDGNGRLELMRYHRPTAVSGAADAPVHALGIRRILFAVDNIDTLAEGIRARGWELLGELANVEGDSYRFCYIRGPEGIIVALAEQLS</sequence>
<keyword evidence="1" id="KW-0479">Metal-binding</keyword>
<dbReference type="CDD" id="cd08353">
    <property type="entry name" value="VOC_like"/>
    <property type="match status" value="1"/>
</dbReference>
<gene>
    <name evidence="3" type="ORF">LWC34_56150</name>
</gene>
<dbReference type="InterPro" id="IPR037523">
    <property type="entry name" value="VOC_core"/>
</dbReference>
<dbReference type="PROSITE" id="PS51819">
    <property type="entry name" value="VOC"/>
    <property type="match status" value="1"/>
</dbReference>
<reference evidence="3 4" key="1">
    <citation type="submission" date="2021-12" db="EMBL/GenBank/DDBJ databases">
        <title>Genome sequence of Kibdelosporangium philippinense ATCC 49844.</title>
        <authorList>
            <person name="Fedorov E.A."/>
            <person name="Omeragic M."/>
            <person name="Shalygina K.F."/>
            <person name="Maclea K.S."/>
        </authorList>
    </citation>
    <scope>NUCLEOTIDE SEQUENCE [LARGE SCALE GENOMIC DNA]</scope>
    <source>
        <strain evidence="3 4">ATCC 49844</strain>
    </source>
</reference>
<dbReference type="SUPFAM" id="SSF54593">
    <property type="entry name" value="Glyoxalase/Bleomycin resistance protein/Dihydroxybiphenyl dioxygenase"/>
    <property type="match status" value="1"/>
</dbReference>
<dbReference type="PANTHER" id="PTHR43048">
    <property type="entry name" value="METHYLMALONYL-COA EPIMERASE"/>
    <property type="match status" value="1"/>
</dbReference>
<feature type="domain" description="VOC" evidence="2">
    <location>
        <begin position="4"/>
        <end position="143"/>
    </location>
</feature>
<evidence type="ECO:0000259" key="2">
    <source>
        <dbReference type="PROSITE" id="PS51819"/>
    </source>
</evidence>
<dbReference type="InterPro" id="IPR051785">
    <property type="entry name" value="MMCE/EMCE_epimerase"/>
</dbReference>
<dbReference type="PANTHER" id="PTHR43048:SF5">
    <property type="entry name" value="BLR5325 PROTEIN"/>
    <property type="match status" value="1"/>
</dbReference>
<comment type="caution">
    <text evidence="3">The sequence shown here is derived from an EMBL/GenBank/DDBJ whole genome shotgun (WGS) entry which is preliminary data.</text>
</comment>
<name>A0ABS8ZXH2_9PSEU</name>
<dbReference type="Proteomes" id="UP001521150">
    <property type="component" value="Unassembled WGS sequence"/>
</dbReference>
<dbReference type="EMBL" id="JAJVCN010000006">
    <property type="protein sequence ID" value="MCE7012088.1"/>
    <property type="molecule type" value="Genomic_DNA"/>
</dbReference>
<evidence type="ECO:0000313" key="3">
    <source>
        <dbReference type="EMBL" id="MCE7012088.1"/>
    </source>
</evidence>
<organism evidence="3 4">
    <name type="scientific">Kibdelosporangium philippinense</name>
    <dbReference type="NCBI Taxonomy" id="211113"/>
    <lineage>
        <taxon>Bacteria</taxon>
        <taxon>Bacillati</taxon>
        <taxon>Actinomycetota</taxon>
        <taxon>Actinomycetes</taxon>
        <taxon>Pseudonocardiales</taxon>
        <taxon>Pseudonocardiaceae</taxon>
        <taxon>Kibdelosporangium</taxon>
    </lineage>
</organism>
<accession>A0ABS8ZXH2</accession>
<protein>
    <submittedName>
        <fullName evidence="3">VOC family protein</fullName>
    </submittedName>
</protein>
<evidence type="ECO:0000256" key="1">
    <source>
        <dbReference type="ARBA" id="ARBA00022723"/>
    </source>
</evidence>
<dbReference type="Gene3D" id="3.10.180.10">
    <property type="entry name" value="2,3-Dihydroxybiphenyl 1,2-Dioxygenase, domain 1"/>
    <property type="match status" value="1"/>
</dbReference>
<dbReference type="RefSeq" id="WP_233735093.1">
    <property type="nucleotide sequence ID" value="NZ_JAJVCN010000006.1"/>
</dbReference>
<evidence type="ECO:0000313" key="4">
    <source>
        <dbReference type="Proteomes" id="UP001521150"/>
    </source>
</evidence>
<keyword evidence="4" id="KW-1185">Reference proteome</keyword>